<name>A0A8S4Q8R2_OWEFU</name>
<evidence type="ECO:0000313" key="12">
    <source>
        <dbReference type="Proteomes" id="UP000749559"/>
    </source>
</evidence>
<dbReference type="InterPro" id="IPR036236">
    <property type="entry name" value="Znf_C2H2_sf"/>
</dbReference>
<dbReference type="PANTHER" id="PTHR24399:SF70">
    <property type="entry name" value="C2H2-TYPE DOMAIN-CONTAINING PROTEIN"/>
    <property type="match status" value="1"/>
</dbReference>
<dbReference type="PROSITE" id="PS00028">
    <property type="entry name" value="ZINC_FINGER_C2H2_1"/>
    <property type="match status" value="1"/>
</dbReference>
<dbReference type="GO" id="GO:0001227">
    <property type="term" value="F:DNA-binding transcription repressor activity, RNA polymerase II-specific"/>
    <property type="evidence" value="ECO:0007669"/>
    <property type="project" value="TreeGrafter"/>
</dbReference>
<dbReference type="GO" id="GO:0008270">
    <property type="term" value="F:zinc ion binding"/>
    <property type="evidence" value="ECO:0007669"/>
    <property type="project" value="UniProtKB-KW"/>
</dbReference>
<keyword evidence="5" id="KW-0805">Transcription regulation</keyword>
<evidence type="ECO:0000256" key="1">
    <source>
        <dbReference type="ARBA" id="ARBA00004123"/>
    </source>
</evidence>
<evidence type="ECO:0000256" key="9">
    <source>
        <dbReference type="SAM" id="MobiDB-lite"/>
    </source>
</evidence>
<dbReference type="EMBL" id="CAIIXF020000012">
    <property type="protein sequence ID" value="CAH1802552.1"/>
    <property type="molecule type" value="Genomic_DNA"/>
</dbReference>
<accession>A0A8S4Q8R2</accession>
<keyword evidence="2" id="KW-0479">Metal-binding</keyword>
<evidence type="ECO:0000256" key="4">
    <source>
        <dbReference type="ARBA" id="ARBA00022833"/>
    </source>
</evidence>
<dbReference type="PROSITE" id="PS50157">
    <property type="entry name" value="ZINC_FINGER_C2H2_2"/>
    <property type="match status" value="1"/>
</dbReference>
<evidence type="ECO:0000259" key="10">
    <source>
        <dbReference type="PROSITE" id="PS50157"/>
    </source>
</evidence>
<dbReference type="PANTHER" id="PTHR24399">
    <property type="entry name" value="ZINC FINGER AND BTB DOMAIN-CONTAINING"/>
    <property type="match status" value="1"/>
</dbReference>
<dbReference type="SUPFAM" id="SSF57667">
    <property type="entry name" value="beta-beta-alpha zinc fingers"/>
    <property type="match status" value="1"/>
</dbReference>
<proteinExistence type="predicted"/>
<organism evidence="11 12">
    <name type="scientific">Owenia fusiformis</name>
    <name type="common">Polychaete worm</name>
    <dbReference type="NCBI Taxonomy" id="6347"/>
    <lineage>
        <taxon>Eukaryota</taxon>
        <taxon>Metazoa</taxon>
        <taxon>Spiralia</taxon>
        <taxon>Lophotrochozoa</taxon>
        <taxon>Annelida</taxon>
        <taxon>Polychaeta</taxon>
        <taxon>Sedentaria</taxon>
        <taxon>Canalipalpata</taxon>
        <taxon>Sabellida</taxon>
        <taxon>Oweniida</taxon>
        <taxon>Oweniidae</taxon>
        <taxon>Owenia</taxon>
    </lineage>
</organism>
<evidence type="ECO:0000256" key="6">
    <source>
        <dbReference type="ARBA" id="ARBA00023163"/>
    </source>
</evidence>
<evidence type="ECO:0000256" key="5">
    <source>
        <dbReference type="ARBA" id="ARBA00023015"/>
    </source>
</evidence>
<keyword evidence="3" id="KW-0677">Repeat</keyword>
<evidence type="ECO:0000256" key="2">
    <source>
        <dbReference type="ARBA" id="ARBA00022723"/>
    </source>
</evidence>
<dbReference type="SMART" id="SM00355">
    <property type="entry name" value="ZnF_C2H2"/>
    <property type="match status" value="6"/>
</dbReference>
<dbReference type="GO" id="GO:0000978">
    <property type="term" value="F:RNA polymerase II cis-regulatory region sequence-specific DNA binding"/>
    <property type="evidence" value="ECO:0007669"/>
    <property type="project" value="TreeGrafter"/>
</dbReference>
<evidence type="ECO:0000313" key="11">
    <source>
        <dbReference type="EMBL" id="CAH1802552.1"/>
    </source>
</evidence>
<feature type="compositionally biased region" description="Polar residues" evidence="9">
    <location>
        <begin position="385"/>
        <end position="394"/>
    </location>
</feature>
<protein>
    <recommendedName>
        <fullName evidence="10">C2H2-type domain-containing protein</fullName>
    </recommendedName>
</protein>
<keyword evidence="6" id="KW-0804">Transcription</keyword>
<comment type="caution">
    <text evidence="11">The sequence shown here is derived from an EMBL/GenBank/DDBJ whole genome shotgun (WGS) entry which is preliminary data.</text>
</comment>
<evidence type="ECO:0000256" key="8">
    <source>
        <dbReference type="PROSITE-ProRule" id="PRU00042"/>
    </source>
</evidence>
<keyword evidence="4" id="KW-0862">Zinc</keyword>
<dbReference type="GO" id="GO:0005654">
    <property type="term" value="C:nucleoplasm"/>
    <property type="evidence" value="ECO:0007669"/>
    <property type="project" value="TreeGrafter"/>
</dbReference>
<keyword evidence="12" id="KW-1185">Reference proteome</keyword>
<reference evidence="11" key="1">
    <citation type="submission" date="2022-03" db="EMBL/GenBank/DDBJ databases">
        <authorList>
            <person name="Martin C."/>
        </authorList>
    </citation>
    <scope>NUCLEOTIDE SEQUENCE</scope>
</reference>
<evidence type="ECO:0000256" key="3">
    <source>
        <dbReference type="ARBA" id="ARBA00022737"/>
    </source>
</evidence>
<dbReference type="AlphaFoldDB" id="A0A8S4Q8R2"/>
<feature type="non-terminal residue" evidence="11">
    <location>
        <position position="1"/>
    </location>
</feature>
<dbReference type="Gene3D" id="3.30.160.60">
    <property type="entry name" value="Classic Zinc Finger"/>
    <property type="match status" value="2"/>
</dbReference>
<keyword evidence="7" id="KW-0539">Nucleus</keyword>
<gene>
    <name evidence="11" type="ORF">OFUS_LOCUS26220</name>
</gene>
<dbReference type="InterPro" id="IPR013087">
    <property type="entry name" value="Znf_C2H2_type"/>
</dbReference>
<keyword evidence="8" id="KW-0863">Zinc-finger</keyword>
<dbReference type="Proteomes" id="UP000749559">
    <property type="component" value="Unassembled WGS sequence"/>
</dbReference>
<feature type="compositionally biased region" description="Polar residues" evidence="9">
    <location>
        <begin position="160"/>
        <end position="177"/>
    </location>
</feature>
<feature type="region of interest" description="Disordered" evidence="9">
    <location>
        <begin position="366"/>
        <end position="398"/>
    </location>
</feature>
<sequence length="541" mass="61061">MPGCCLNNYKYCCPHCKFISVSAKSFQKHLNGHLARKNFNLAQAPTSMQPHAMRRGSAMDNLQFSFNGEAYSCDACSLKTVNRQFFIQHLDWHDNILLMKCSKCAFTGRTYKVVETHHLNEHKGQKVSILKMDKFEMLDILVDLWRMTRKKTTTNLQKNILSGSKTSASPAKTSQIDQDAKTPDASTINVPDVCEVEKVENQPSAGEEEEAIDPSLIFDENIADEHDFDVKETDDKDEDIVEISQENKEIDIVEVSDDEIKEIEKTKNVSQATVSDANPNRYVRFQFINGLFHCLTCKLRYKTEKNFRPHLWGHIHVVNMVCSSCNVHREEGPVNLRQQCGLVENVIVSLKQNSAVKRLQQMVSQVDPASIKKTKKKQNIKPQPEVTNSTTSNADDACAPTVNAKIWTPHVEEQTQASESNDDNTQNEELVTPSSSSTVAAKQKGTEDSESNSMSQKDCQKGAINQAEAVTVEEATPMSMTELIWHTSYKCRDCGKSYPLNGSILLSHLRNCHRGPYTCLYCERSFDNARYLVTHLVNHSK</sequence>
<feature type="region of interest" description="Disordered" evidence="9">
    <location>
        <begin position="413"/>
        <end position="462"/>
    </location>
</feature>
<comment type="subcellular location">
    <subcellularLocation>
        <location evidence="1">Nucleus</location>
    </subcellularLocation>
</comment>
<evidence type="ECO:0000256" key="7">
    <source>
        <dbReference type="ARBA" id="ARBA00023242"/>
    </source>
</evidence>
<feature type="compositionally biased region" description="Polar residues" evidence="9">
    <location>
        <begin position="427"/>
        <end position="440"/>
    </location>
</feature>
<feature type="region of interest" description="Disordered" evidence="9">
    <location>
        <begin position="160"/>
        <end position="186"/>
    </location>
</feature>
<feature type="domain" description="C2H2-type" evidence="10">
    <location>
        <begin position="517"/>
        <end position="541"/>
    </location>
</feature>